<evidence type="ECO:0000256" key="1">
    <source>
        <dbReference type="ARBA" id="ARBA00022679"/>
    </source>
</evidence>
<comment type="domain">
    <text evidence="3">2 residues (Tyr-55 and Arg-58) present in a large hydrophobic pocket are probably involved in substrate specificity. They are important for desuccinylation activity, but dispensable for deacetylation activity.</text>
</comment>
<dbReference type="InterPro" id="IPR029035">
    <property type="entry name" value="DHS-like_NAD/FAD-binding_dom"/>
</dbReference>
<feature type="binding site" evidence="3">
    <location>
        <position position="55"/>
    </location>
    <ligand>
        <name>substrate</name>
    </ligand>
</feature>
<dbReference type="CDD" id="cd01412">
    <property type="entry name" value="SIRT5_Af1_CobB"/>
    <property type="match status" value="1"/>
</dbReference>
<feature type="binding site" evidence="3">
    <location>
        <position position="216"/>
    </location>
    <ligand>
        <name>NAD(+)</name>
        <dbReference type="ChEBI" id="CHEBI:57540"/>
    </ligand>
</feature>
<comment type="catalytic activity">
    <reaction evidence="3">
        <text>N(6)-succinyl-L-lysyl-[protein] + NAD(+) + H2O = 2''-O-succinyl-ADP-D-ribose + nicotinamide + L-lysyl-[protein]</text>
        <dbReference type="Rhea" id="RHEA:47668"/>
        <dbReference type="Rhea" id="RHEA-COMP:9752"/>
        <dbReference type="Rhea" id="RHEA-COMP:11877"/>
        <dbReference type="ChEBI" id="CHEBI:15377"/>
        <dbReference type="ChEBI" id="CHEBI:17154"/>
        <dbReference type="ChEBI" id="CHEBI:29969"/>
        <dbReference type="ChEBI" id="CHEBI:57540"/>
        <dbReference type="ChEBI" id="CHEBI:87830"/>
        <dbReference type="ChEBI" id="CHEBI:87832"/>
    </reaction>
</comment>
<feature type="binding site" evidence="3">
    <location>
        <begin position="172"/>
        <end position="174"/>
    </location>
    <ligand>
        <name>NAD(+)</name>
        <dbReference type="ChEBI" id="CHEBI:57540"/>
    </ligand>
</feature>
<feature type="binding site" evidence="3">
    <location>
        <begin position="11"/>
        <end position="30"/>
    </location>
    <ligand>
        <name>NAD(+)</name>
        <dbReference type="ChEBI" id="CHEBI:57540"/>
    </ligand>
</feature>
<dbReference type="InterPro" id="IPR027546">
    <property type="entry name" value="Sirtuin_class_III"/>
</dbReference>
<dbReference type="Gene3D" id="3.30.1600.10">
    <property type="entry name" value="SIR2/SIRT2 'Small Domain"/>
    <property type="match status" value="1"/>
</dbReference>
<dbReference type="InterPro" id="IPR026591">
    <property type="entry name" value="Sirtuin_cat_small_dom_sf"/>
</dbReference>
<evidence type="ECO:0000256" key="3">
    <source>
        <dbReference type="HAMAP-Rule" id="MF_01121"/>
    </source>
</evidence>
<dbReference type="PANTHER" id="PTHR11085:SF4">
    <property type="entry name" value="NAD-DEPENDENT PROTEIN DEACYLASE"/>
    <property type="match status" value="1"/>
</dbReference>
<dbReference type="RefSeq" id="WP_076421939.1">
    <property type="nucleotide sequence ID" value="NZ_FTNM01000002.1"/>
</dbReference>
<dbReference type="OrthoDB" id="9800582at2"/>
<accession>A0A1N6X745</accession>
<dbReference type="Pfam" id="PF02146">
    <property type="entry name" value="SIR2"/>
    <property type="match status" value="1"/>
</dbReference>
<dbReference type="InterPro" id="IPR026590">
    <property type="entry name" value="Ssirtuin_cat_dom"/>
</dbReference>
<name>A0A1N6X745_9BACT</name>
<dbReference type="PROSITE" id="PS50305">
    <property type="entry name" value="SIRTUIN"/>
    <property type="match status" value="1"/>
</dbReference>
<dbReference type="GO" id="GO:0070403">
    <property type="term" value="F:NAD+ binding"/>
    <property type="evidence" value="ECO:0007669"/>
    <property type="project" value="UniProtKB-UniRule"/>
</dbReference>
<evidence type="ECO:0000313" key="7">
    <source>
        <dbReference type="Proteomes" id="UP000185924"/>
    </source>
</evidence>
<comment type="catalytic activity">
    <reaction evidence="3">
        <text>N(6)-acetyl-L-lysyl-[protein] + NAD(+) + H2O = 2''-O-acetyl-ADP-D-ribose + nicotinamide + L-lysyl-[protein]</text>
        <dbReference type="Rhea" id="RHEA:43636"/>
        <dbReference type="Rhea" id="RHEA-COMP:9752"/>
        <dbReference type="Rhea" id="RHEA-COMP:10731"/>
        <dbReference type="ChEBI" id="CHEBI:15377"/>
        <dbReference type="ChEBI" id="CHEBI:17154"/>
        <dbReference type="ChEBI" id="CHEBI:29969"/>
        <dbReference type="ChEBI" id="CHEBI:57540"/>
        <dbReference type="ChEBI" id="CHEBI:61930"/>
        <dbReference type="ChEBI" id="CHEBI:83767"/>
        <dbReference type="EC" id="2.3.1.286"/>
    </reaction>
</comment>
<dbReference type="GO" id="GO:0036054">
    <property type="term" value="F:protein-malonyllysine demalonylase activity"/>
    <property type="evidence" value="ECO:0007669"/>
    <property type="project" value="InterPro"/>
</dbReference>
<comment type="function">
    <text evidence="3">NAD-dependent lysine deacetylase and desuccinylase that specifically removes acetyl and succinyl groups on target proteins. Modulates the activities of several proteins which are inactive in their acylated form.</text>
</comment>
<feature type="domain" description="Deacetylase sirtuin-type" evidence="5">
    <location>
        <begin position="1"/>
        <end position="230"/>
    </location>
</feature>
<dbReference type="GO" id="GO:0036055">
    <property type="term" value="F:protein-succinyllysine desuccinylase activity"/>
    <property type="evidence" value="ECO:0007669"/>
    <property type="project" value="UniProtKB-UniRule"/>
</dbReference>
<feature type="binding site" evidence="3">
    <location>
        <begin position="88"/>
        <end position="91"/>
    </location>
    <ligand>
        <name>NAD(+)</name>
        <dbReference type="ChEBI" id="CHEBI:57540"/>
    </ligand>
</feature>
<dbReference type="HAMAP" id="MF_01121">
    <property type="entry name" value="Sirtuin_ClassIII"/>
    <property type="match status" value="1"/>
</dbReference>
<dbReference type="PANTHER" id="PTHR11085">
    <property type="entry name" value="NAD-DEPENDENT PROTEIN DEACYLASE SIRTUIN-5, MITOCHONDRIAL-RELATED"/>
    <property type="match status" value="1"/>
</dbReference>
<keyword evidence="3" id="KW-0963">Cytoplasm</keyword>
<dbReference type="AlphaFoldDB" id="A0A1N6X745"/>
<dbReference type="InterPro" id="IPR050134">
    <property type="entry name" value="NAD-dep_sirtuin_deacylases"/>
</dbReference>
<organism evidence="6 7">
    <name type="scientific">Pontibacter lucknowensis</name>
    <dbReference type="NCBI Taxonomy" id="1077936"/>
    <lineage>
        <taxon>Bacteria</taxon>
        <taxon>Pseudomonadati</taxon>
        <taxon>Bacteroidota</taxon>
        <taxon>Cytophagia</taxon>
        <taxon>Cytophagales</taxon>
        <taxon>Hymenobacteraceae</taxon>
        <taxon>Pontibacter</taxon>
    </lineage>
</organism>
<dbReference type="STRING" id="1077936.SAMN05421545_1968"/>
<feature type="active site" description="Proton acceptor" evidence="3">
    <location>
        <position position="106"/>
    </location>
</feature>
<evidence type="ECO:0000313" key="6">
    <source>
        <dbReference type="EMBL" id="SIQ98099.1"/>
    </source>
</evidence>
<sequence length="232" mass="25926">MSKKRIVALTGAGISAESGIATFRDANGLWEGHDVMEVASPQGWRKNPELVLDFYNQRRKNAHNVQPNAGHKILAELEQDFEVKIITQNVDDLHERAGSTDVIHLHGKLFESRSTLDPKLVYPIEGWQLNLGDKCARGSQLRPNIVWFGEPVPMMEQAMAETLCADIFLVVGTSLVVYPAAGLVDLVPDEAPIFVVDPNLPYMRPRPNLHLFEEKASTGMVKVAELLREKHR</sequence>
<comment type="similarity">
    <text evidence="3">Belongs to the sirtuin family. Class III subfamily.</text>
</comment>
<keyword evidence="2 3" id="KW-0520">NAD</keyword>
<proteinExistence type="inferred from homology"/>
<keyword evidence="1" id="KW-0808">Transferase</keyword>
<gene>
    <name evidence="3" type="primary">cobB</name>
    <name evidence="6" type="ORF">SAMN05421545_1968</name>
</gene>
<evidence type="ECO:0000256" key="4">
    <source>
        <dbReference type="PROSITE-ProRule" id="PRU00236"/>
    </source>
</evidence>
<dbReference type="GO" id="GO:0005737">
    <property type="term" value="C:cytoplasm"/>
    <property type="evidence" value="ECO:0007669"/>
    <property type="project" value="UniProtKB-SubCell"/>
</dbReference>
<dbReference type="Gene3D" id="3.40.50.1220">
    <property type="entry name" value="TPP-binding domain"/>
    <property type="match status" value="1"/>
</dbReference>
<reference evidence="7" key="1">
    <citation type="submission" date="2017-01" db="EMBL/GenBank/DDBJ databases">
        <authorList>
            <person name="Varghese N."/>
            <person name="Submissions S."/>
        </authorList>
    </citation>
    <scope>NUCLEOTIDE SEQUENCE [LARGE SCALE GENOMIC DNA]</scope>
    <source>
        <strain evidence="7">DM9</strain>
    </source>
</reference>
<feature type="binding site" evidence="3">
    <location>
        <position position="58"/>
    </location>
    <ligand>
        <name>substrate</name>
    </ligand>
</feature>
<dbReference type="InterPro" id="IPR003000">
    <property type="entry name" value="Sirtuin"/>
</dbReference>
<dbReference type="EMBL" id="FTNM01000002">
    <property type="protein sequence ID" value="SIQ98099.1"/>
    <property type="molecule type" value="Genomic_DNA"/>
</dbReference>
<dbReference type="GO" id="GO:0017136">
    <property type="term" value="F:histone deacetylase activity, NAD-dependent"/>
    <property type="evidence" value="ECO:0007669"/>
    <property type="project" value="TreeGrafter"/>
</dbReference>
<keyword evidence="7" id="KW-1185">Reference proteome</keyword>
<dbReference type="Proteomes" id="UP000185924">
    <property type="component" value="Unassembled WGS sequence"/>
</dbReference>
<comment type="subcellular location">
    <subcellularLocation>
        <location evidence="3">Cytoplasm</location>
    </subcellularLocation>
</comment>
<dbReference type="EC" id="2.3.1.286" evidence="3"/>
<protein>
    <recommendedName>
        <fullName evidence="3">NAD-dependent protein deacylase</fullName>
        <ecNumber evidence="3">2.3.1.286</ecNumber>
    </recommendedName>
    <alternativeName>
        <fullName evidence="3">Regulatory protein SIR2 homolog</fullName>
    </alternativeName>
</protein>
<comment type="caution">
    <text evidence="3 4">Lacks conserved residue(s) required for the propagation of feature annotation.</text>
</comment>
<evidence type="ECO:0000259" key="5">
    <source>
        <dbReference type="PROSITE" id="PS50305"/>
    </source>
</evidence>
<evidence type="ECO:0000256" key="2">
    <source>
        <dbReference type="ARBA" id="ARBA00023027"/>
    </source>
</evidence>
<dbReference type="SUPFAM" id="SSF52467">
    <property type="entry name" value="DHS-like NAD/FAD-binding domain"/>
    <property type="match status" value="1"/>
</dbReference>